<feature type="domain" description="RNA polymerase sigma-70 region 4" evidence="6">
    <location>
        <begin position="214"/>
        <end position="260"/>
    </location>
</feature>
<dbReference type="AlphaFoldDB" id="A0A3R6GME0"/>
<keyword evidence="3" id="KW-0238">DNA-binding</keyword>
<evidence type="ECO:0000259" key="6">
    <source>
        <dbReference type="Pfam" id="PF04545"/>
    </source>
</evidence>
<name>A0A3R6GME0_9FIRM</name>
<dbReference type="CDD" id="cd06171">
    <property type="entry name" value="Sigma70_r4"/>
    <property type="match status" value="1"/>
</dbReference>
<gene>
    <name evidence="7" type="ORF">DW656_02935</name>
</gene>
<dbReference type="Gene3D" id="1.20.140.160">
    <property type="match status" value="1"/>
</dbReference>
<dbReference type="NCBIfam" id="TIGR02937">
    <property type="entry name" value="sigma70-ECF"/>
    <property type="match status" value="1"/>
</dbReference>
<dbReference type="PRINTS" id="PR00046">
    <property type="entry name" value="SIGMA70FCT"/>
</dbReference>
<dbReference type="PANTHER" id="PTHR30603:SF47">
    <property type="entry name" value="RNA POLYMERASE SIGMA FACTOR SIGD, CHLOROPLASTIC"/>
    <property type="match status" value="1"/>
</dbReference>
<dbReference type="InterPro" id="IPR000943">
    <property type="entry name" value="RNA_pol_sigma70"/>
</dbReference>
<protein>
    <submittedName>
        <fullName evidence="7">RNA polymerase subunit sigma-70</fullName>
    </submittedName>
</protein>
<evidence type="ECO:0000313" key="8">
    <source>
        <dbReference type="Proteomes" id="UP000284579"/>
    </source>
</evidence>
<organism evidence="7 8">
    <name type="scientific">Coprococcus comes</name>
    <dbReference type="NCBI Taxonomy" id="410072"/>
    <lineage>
        <taxon>Bacteria</taxon>
        <taxon>Bacillati</taxon>
        <taxon>Bacillota</taxon>
        <taxon>Clostridia</taxon>
        <taxon>Lachnospirales</taxon>
        <taxon>Lachnospiraceae</taxon>
        <taxon>Coprococcus</taxon>
    </lineage>
</organism>
<evidence type="ECO:0000256" key="4">
    <source>
        <dbReference type="ARBA" id="ARBA00023163"/>
    </source>
</evidence>
<keyword evidence="4" id="KW-0804">Transcription</keyword>
<evidence type="ECO:0000259" key="5">
    <source>
        <dbReference type="Pfam" id="PF04542"/>
    </source>
</evidence>
<dbReference type="Pfam" id="PF04545">
    <property type="entry name" value="Sigma70_r4"/>
    <property type="match status" value="1"/>
</dbReference>
<dbReference type="SUPFAM" id="SSF88659">
    <property type="entry name" value="Sigma3 and sigma4 domains of RNA polymerase sigma factors"/>
    <property type="match status" value="2"/>
</dbReference>
<dbReference type="PANTHER" id="PTHR30603">
    <property type="entry name" value="RNA POLYMERASE SIGMA FACTOR RPO"/>
    <property type="match status" value="1"/>
</dbReference>
<dbReference type="GO" id="GO:0006352">
    <property type="term" value="P:DNA-templated transcription initiation"/>
    <property type="evidence" value="ECO:0007669"/>
    <property type="project" value="InterPro"/>
</dbReference>
<dbReference type="InterPro" id="IPR007627">
    <property type="entry name" value="RNA_pol_sigma70_r2"/>
</dbReference>
<dbReference type="Pfam" id="PF04542">
    <property type="entry name" value="Sigma70_r2"/>
    <property type="match status" value="1"/>
</dbReference>
<keyword evidence="2" id="KW-0731">Sigma factor</keyword>
<keyword evidence="1" id="KW-0805">Transcription regulation</keyword>
<dbReference type="EMBL" id="QRHO01000002">
    <property type="protein sequence ID" value="RHF85451.1"/>
    <property type="molecule type" value="Genomic_DNA"/>
</dbReference>
<dbReference type="SUPFAM" id="SSF88946">
    <property type="entry name" value="Sigma2 domain of RNA polymerase sigma factors"/>
    <property type="match status" value="1"/>
</dbReference>
<dbReference type="GO" id="GO:0003677">
    <property type="term" value="F:DNA binding"/>
    <property type="evidence" value="ECO:0007669"/>
    <property type="project" value="UniProtKB-KW"/>
</dbReference>
<accession>A0A3R6GME0</accession>
<evidence type="ECO:0000256" key="1">
    <source>
        <dbReference type="ARBA" id="ARBA00023015"/>
    </source>
</evidence>
<evidence type="ECO:0000256" key="3">
    <source>
        <dbReference type="ARBA" id="ARBA00023125"/>
    </source>
</evidence>
<dbReference type="InterPro" id="IPR007630">
    <property type="entry name" value="RNA_pol_sigma70_r4"/>
</dbReference>
<proteinExistence type="predicted"/>
<dbReference type="Gene3D" id="1.20.120.1810">
    <property type="match status" value="1"/>
</dbReference>
<reference evidence="7 8" key="1">
    <citation type="submission" date="2018-08" db="EMBL/GenBank/DDBJ databases">
        <title>A genome reference for cultivated species of the human gut microbiota.</title>
        <authorList>
            <person name="Zou Y."/>
            <person name="Xue W."/>
            <person name="Luo G."/>
        </authorList>
    </citation>
    <scope>NUCLEOTIDE SEQUENCE [LARGE SCALE GENOMIC DNA]</scope>
    <source>
        <strain evidence="7 8">AM23-3</strain>
    </source>
</reference>
<feature type="domain" description="RNA polymerase sigma-70 region 2" evidence="5">
    <location>
        <begin position="41"/>
        <end position="105"/>
    </location>
</feature>
<sequence length="315" mass="36336">MQSPGPVPGAYFILGGAIMSNEQLVIRIRAGEDTAANMLQLWKQNQRFIGMIAVKYSGYAEMDDLKQEGYLALCEAVRHYNPDQGVPFINYAAFYIRQGMQRYIENSGNCIRIPVHRQQSARKYKKIVAEYQKRYGASPSDAEIRSLMGIGREELDSIKETVQMGQIQSLSQPMKDSEDVFLEDAVVSGEDLEEEVARKFDHERMSRELWEMVDNLPDQQSGVIRSRYVDGNTLREIGEQQGVSIERVRQTEAKALRALRMPKRCNVFRGYYEVYLSAAPIHHVGVRQFQRTWESEVEREALRWAERELGIRDRD</sequence>
<dbReference type="InterPro" id="IPR013324">
    <property type="entry name" value="RNA_pol_sigma_r3/r4-like"/>
</dbReference>
<dbReference type="Proteomes" id="UP000284579">
    <property type="component" value="Unassembled WGS sequence"/>
</dbReference>
<dbReference type="GO" id="GO:0016987">
    <property type="term" value="F:sigma factor activity"/>
    <property type="evidence" value="ECO:0007669"/>
    <property type="project" value="UniProtKB-KW"/>
</dbReference>
<dbReference type="InterPro" id="IPR013325">
    <property type="entry name" value="RNA_pol_sigma_r2"/>
</dbReference>
<dbReference type="InterPro" id="IPR014284">
    <property type="entry name" value="RNA_pol_sigma-70_dom"/>
</dbReference>
<evidence type="ECO:0000313" key="7">
    <source>
        <dbReference type="EMBL" id="RHF85451.1"/>
    </source>
</evidence>
<evidence type="ECO:0000256" key="2">
    <source>
        <dbReference type="ARBA" id="ARBA00023082"/>
    </source>
</evidence>
<comment type="caution">
    <text evidence="7">The sequence shown here is derived from an EMBL/GenBank/DDBJ whole genome shotgun (WGS) entry which is preliminary data.</text>
</comment>
<dbReference type="InterPro" id="IPR050239">
    <property type="entry name" value="Sigma-70_RNA_pol_init_factors"/>
</dbReference>